<dbReference type="InterPro" id="IPR025714">
    <property type="entry name" value="Methyltranfer_dom"/>
</dbReference>
<dbReference type="CDD" id="cd02440">
    <property type="entry name" value="AdoMet_MTases"/>
    <property type="match status" value="1"/>
</dbReference>
<dbReference type="GO" id="GO:0032259">
    <property type="term" value="P:methylation"/>
    <property type="evidence" value="ECO:0007669"/>
    <property type="project" value="UniProtKB-KW"/>
</dbReference>
<evidence type="ECO:0000313" key="6">
    <source>
        <dbReference type="EMBL" id="OGL82708.1"/>
    </source>
</evidence>
<dbReference type="PANTHER" id="PTHR18895:SF74">
    <property type="entry name" value="MTRF1L RELEASE FACTOR GLUTAMINE METHYLTRANSFERASE"/>
    <property type="match status" value="1"/>
</dbReference>
<comment type="caution">
    <text evidence="6">The sequence shown here is derived from an EMBL/GenBank/DDBJ whole genome shotgun (WGS) entry which is preliminary data.</text>
</comment>
<dbReference type="InterPro" id="IPR040758">
    <property type="entry name" value="PrmC_N"/>
</dbReference>
<evidence type="ECO:0000259" key="4">
    <source>
        <dbReference type="Pfam" id="PF13847"/>
    </source>
</evidence>
<evidence type="ECO:0000259" key="5">
    <source>
        <dbReference type="Pfam" id="PF17827"/>
    </source>
</evidence>
<dbReference type="GO" id="GO:0008276">
    <property type="term" value="F:protein methyltransferase activity"/>
    <property type="evidence" value="ECO:0007669"/>
    <property type="project" value="InterPro"/>
</dbReference>
<proteinExistence type="predicted"/>
<name>A0A1F7UY71_9BACT</name>
<dbReference type="SUPFAM" id="SSF53335">
    <property type="entry name" value="S-adenosyl-L-methionine-dependent methyltransferases"/>
    <property type="match status" value="1"/>
</dbReference>
<feature type="domain" description="Methyltransferase" evidence="4">
    <location>
        <begin position="109"/>
        <end position="175"/>
    </location>
</feature>
<sequence length="291" mass="33584">MIAIKELLRELKSDEVREAEILLAHLLKKDHSFVVSHGEKTIDNATKRRFDNFIKRRRVGEPLAYLLGYHPFYGLTFTVNRHVLIPRPESEWLVEKSIEILRRHRDITMIVDVGTGGGCLIISILKNQTPAKKRQIIAYGTDISSTALIVAKRNAKLHNVTQIKFLHGDLLKPLEPKLMAYGLRLTAQPIILLANLPYLTTDDYRRASPSVKKFEPKNALAAGQDGLKYYRRLVKQLSKFINIEFRCIWEIDPCHSQKLKKLVQKTFPKSRPQLYKDYNNLDRYLTATITP</sequence>
<dbReference type="Gene3D" id="1.10.8.10">
    <property type="entry name" value="DNA helicase RuvA subunit, C-terminal domain"/>
    <property type="match status" value="1"/>
</dbReference>
<evidence type="ECO:0000256" key="2">
    <source>
        <dbReference type="ARBA" id="ARBA00022679"/>
    </source>
</evidence>
<feature type="domain" description="Release factor glutamine methyltransferase N-terminal" evidence="5">
    <location>
        <begin position="6"/>
        <end position="68"/>
    </location>
</feature>
<dbReference type="InterPro" id="IPR050320">
    <property type="entry name" value="N5-glutamine_MTase"/>
</dbReference>
<dbReference type="PANTHER" id="PTHR18895">
    <property type="entry name" value="HEMK METHYLTRANSFERASE"/>
    <property type="match status" value="1"/>
</dbReference>
<evidence type="ECO:0000256" key="3">
    <source>
        <dbReference type="ARBA" id="ARBA00022691"/>
    </source>
</evidence>
<dbReference type="AlphaFoldDB" id="A0A1F7UY71"/>
<dbReference type="EMBL" id="MGEK01000011">
    <property type="protein sequence ID" value="OGL82708.1"/>
    <property type="molecule type" value="Genomic_DNA"/>
</dbReference>
<keyword evidence="2 6" id="KW-0808">Transferase</keyword>
<keyword evidence="3" id="KW-0949">S-adenosyl-L-methionine</keyword>
<dbReference type="Gene3D" id="3.40.50.150">
    <property type="entry name" value="Vaccinia Virus protein VP39"/>
    <property type="match status" value="1"/>
</dbReference>
<organism evidence="6 7">
    <name type="scientific">Candidatus Uhrbacteria bacterium RIFCSPLOWO2_01_FULL_47_25</name>
    <dbReference type="NCBI Taxonomy" id="1802402"/>
    <lineage>
        <taxon>Bacteria</taxon>
        <taxon>Candidatus Uhriibacteriota</taxon>
    </lineage>
</organism>
<reference evidence="6 7" key="1">
    <citation type="journal article" date="2016" name="Nat. Commun.">
        <title>Thousands of microbial genomes shed light on interconnected biogeochemical processes in an aquifer system.</title>
        <authorList>
            <person name="Anantharaman K."/>
            <person name="Brown C.T."/>
            <person name="Hug L.A."/>
            <person name="Sharon I."/>
            <person name="Castelle C.J."/>
            <person name="Probst A.J."/>
            <person name="Thomas B.C."/>
            <person name="Singh A."/>
            <person name="Wilkins M.J."/>
            <person name="Karaoz U."/>
            <person name="Brodie E.L."/>
            <person name="Williams K.H."/>
            <person name="Hubbard S.S."/>
            <person name="Banfield J.F."/>
        </authorList>
    </citation>
    <scope>NUCLEOTIDE SEQUENCE [LARGE SCALE GENOMIC DNA]</scope>
</reference>
<evidence type="ECO:0000313" key="7">
    <source>
        <dbReference type="Proteomes" id="UP000176846"/>
    </source>
</evidence>
<dbReference type="Proteomes" id="UP000176846">
    <property type="component" value="Unassembled WGS sequence"/>
</dbReference>
<dbReference type="Pfam" id="PF17827">
    <property type="entry name" value="PrmC_N"/>
    <property type="match status" value="1"/>
</dbReference>
<keyword evidence="1 6" id="KW-0489">Methyltransferase</keyword>
<dbReference type="NCBIfam" id="TIGR00536">
    <property type="entry name" value="hemK_fam"/>
    <property type="match status" value="1"/>
</dbReference>
<protein>
    <submittedName>
        <fullName evidence="6">Protein-(Glutamine-N5) methyltransferase, release factor-specific</fullName>
    </submittedName>
</protein>
<dbReference type="InterPro" id="IPR019874">
    <property type="entry name" value="RF_methyltr_PrmC"/>
</dbReference>
<accession>A0A1F7UY71</accession>
<dbReference type="NCBIfam" id="TIGR03534">
    <property type="entry name" value="RF_mod_PrmC"/>
    <property type="match status" value="1"/>
</dbReference>
<evidence type="ECO:0000256" key="1">
    <source>
        <dbReference type="ARBA" id="ARBA00022603"/>
    </source>
</evidence>
<gene>
    <name evidence="6" type="ORF">A2936_03930</name>
</gene>
<dbReference type="InterPro" id="IPR004556">
    <property type="entry name" value="HemK-like"/>
</dbReference>
<dbReference type="Pfam" id="PF13847">
    <property type="entry name" value="Methyltransf_31"/>
    <property type="match status" value="1"/>
</dbReference>
<dbReference type="InterPro" id="IPR029063">
    <property type="entry name" value="SAM-dependent_MTases_sf"/>
</dbReference>